<keyword evidence="1" id="KW-0812">Transmembrane</keyword>
<evidence type="ECO:0000256" key="1">
    <source>
        <dbReference type="SAM" id="Phobius"/>
    </source>
</evidence>
<dbReference type="RefSeq" id="WP_145088208.1">
    <property type="nucleotide sequence ID" value="NZ_CP036274.1"/>
</dbReference>
<evidence type="ECO:0000313" key="3">
    <source>
        <dbReference type="Proteomes" id="UP000315017"/>
    </source>
</evidence>
<organism evidence="2 3">
    <name type="scientific">Anatilimnocola aggregata</name>
    <dbReference type="NCBI Taxonomy" id="2528021"/>
    <lineage>
        <taxon>Bacteria</taxon>
        <taxon>Pseudomonadati</taxon>
        <taxon>Planctomycetota</taxon>
        <taxon>Planctomycetia</taxon>
        <taxon>Pirellulales</taxon>
        <taxon>Pirellulaceae</taxon>
        <taxon>Anatilimnocola</taxon>
    </lineage>
</organism>
<dbReference type="AlphaFoldDB" id="A0A517YAY1"/>
<name>A0A517YAY1_9BACT</name>
<gene>
    <name evidence="2" type="ORF">ETAA8_24480</name>
</gene>
<evidence type="ECO:0000313" key="2">
    <source>
        <dbReference type="EMBL" id="QDU27361.1"/>
    </source>
</evidence>
<reference evidence="2 3" key="1">
    <citation type="submission" date="2019-02" db="EMBL/GenBank/DDBJ databases">
        <title>Deep-cultivation of Planctomycetes and their phenomic and genomic characterization uncovers novel biology.</title>
        <authorList>
            <person name="Wiegand S."/>
            <person name="Jogler M."/>
            <person name="Boedeker C."/>
            <person name="Pinto D."/>
            <person name="Vollmers J."/>
            <person name="Rivas-Marin E."/>
            <person name="Kohn T."/>
            <person name="Peeters S.H."/>
            <person name="Heuer A."/>
            <person name="Rast P."/>
            <person name="Oberbeckmann S."/>
            <person name="Bunk B."/>
            <person name="Jeske O."/>
            <person name="Meyerdierks A."/>
            <person name="Storesund J.E."/>
            <person name="Kallscheuer N."/>
            <person name="Luecker S."/>
            <person name="Lage O.M."/>
            <person name="Pohl T."/>
            <person name="Merkel B.J."/>
            <person name="Hornburger P."/>
            <person name="Mueller R.-W."/>
            <person name="Bruemmer F."/>
            <person name="Labrenz M."/>
            <person name="Spormann A.M."/>
            <person name="Op den Camp H."/>
            <person name="Overmann J."/>
            <person name="Amann R."/>
            <person name="Jetten M.S.M."/>
            <person name="Mascher T."/>
            <person name="Medema M.H."/>
            <person name="Devos D.P."/>
            <person name="Kaster A.-K."/>
            <person name="Ovreas L."/>
            <person name="Rohde M."/>
            <person name="Galperin M.Y."/>
            <person name="Jogler C."/>
        </authorList>
    </citation>
    <scope>NUCLEOTIDE SEQUENCE [LARGE SCALE GENOMIC DNA]</scope>
    <source>
        <strain evidence="2 3">ETA_A8</strain>
    </source>
</reference>
<dbReference type="KEGG" id="aagg:ETAA8_24480"/>
<keyword evidence="1" id="KW-0472">Membrane</keyword>
<accession>A0A517YAY1</accession>
<feature type="transmembrane region" description="Helical" evidence="1">
    <location>
        <begin position="12"/>
        <end position="31"/>
    </location>
</feature>
<dbReference type="Proteomes" id="UP000315017">
    <property type="component" value="Chromosome"/>
</dbReference>
<sequence>MGKLETERWKPRFSLAFLIVAVLGAAAYFGLLQATKDWGTQDVKDFLARQDRLVEIEDVTAKAPLVIEAGELLHEGGISTPLSSLTWKPKYYLWIFGYVIELDL</sequence>
<dbReference type="EMBL" id="CP036274">
    <property type="protein sequence ID" value="QDU27361.1"/>
    <property type="molecule type" value="Genomic_DNA"/>
</dbReference>
<protein>
    <submittedName>
        <fullName evidence="2">Uncharacterized protein</fullName>
    </submittedName>
</protein>
<proteinExistence type="predicted"/>
<keyword evidence="3" id="KW-1185">Reference proteome</keyword>
<keyword evidence="1" id="KW-1133">Transmembrane helix</keyword>